<proteinExistence type="predicted"/>
<evidence type="ECO:0000256" key="1">
    <source>
        <dbReference type="SAM" id="Phobius"/>
    </source>
</evidence>
<keyword evidence="3" id="KW-1185">Reference proteome</keyword>
<organism evidence="2 3">
    <name type="scientific">Phyllobacterium salinisoli</name>
    <dbReference type="NCBI Taxonomy" id="1899321"/>
    <lineage>
        <taxon>Bacteria</taxon>
        <taxon>Pseudomonadati</taxon>
        <taxon>Pseudomonadota</taxon>
        <taxon>Alphaproteobacteria</taxon>
        <taxon>Hyphomicrobiales</taxon>
        <taxon>Phyllobacteriaceae</taxon>
        <taxon>Phyllobacterium</taxon>
    </lineage>
</organism>
<evidence type="ECO:0000313" key="2">
    <source>
        <dbReference type="EMBL" id="RCS21286.1"/>
    </source>
</evidence>
<gene>
    <name evidence="2" type="ORF">DUT91_25180</name>
</gene>
<sequence length="147" mass="16160">WLQLFVGQGAKKMKKIIIGAIAAVVLILGANAVYVGIPSWSATSKDPRNAKLVMLAHLRWGIDPSTLVLDLISIQPTASMVDVDRALLDIASAMKGRTFNKVELAYRGKAKLQMHGAYFNTLGVERNTQNPVYTIRTMPENMMDMEG</sequence>
<feature type="non-terminal residue" evidence="2">
    <location>
        <position position="1"/>
    </location>
</feature>
<dbReference type="AlphaFoldDB" id="A0A368JVT8"/>
<keyword evidence="1" id="KW-1133">Transmembrane helix</keyword>
<dbReference type="EMBL" id="QOZG01000117">
    <property type="protein sequence ID" value="RCS21286.1"/>
    <property type="molecule type" value="Genomic_DNA"/>
</dbReference>
<feature type="transmembrane region" description="Helical" evidence="1">
    <location>
        <begin position="16"/>
        <end position="37"/>
    </location>
</feature>
<protein>
    <submittedName>
        <fullName evidence="2">Uncharacterized protein</fullName>
    </submittedName>
</protein>
<feature type="non-terminal residue" evidence="2">
    <location>
        <position position="147"/>
    </location>
</feature>
<dbReference type="Proteomes" id="UP000253420">
    <property type="component" value="Unassembled WGS sequence"/>
</dbReference>
<keyword evidence="1" id="KW-0472">Membrane</keyword>
<name>A0A368JVT8_9HYPH</name>
<comment type="caution">
    <text evidence="2">The sequence shown here is derived from an EMBL/GenBank/DDBJ whole genome shotgun (WGS) entry which is preliminary data.</text>
</comment>
<reference evidence="2 3" key="1">
    <citation type="submission" date="2018-07" db="EMBL/GenBank/DDBJ databases">
        <title>The draft genome of Phyllobacterium salinisoli.</title>
        <authorList>
            <person name="Liu L."/>
            <person name="Li L."/>
            <person name="Zhang X."/>
            <person name="Liang L."/>
        </authorList>
    </citation>
    <scope>NUCLEOTIDE SEQUENCE [LARGE SCALE GENOMIC DNA]</scope>
    <source>
        <strain evidence="2 3">LLAN61</strain>
    </source>
</reference>
<accession>A0A368JVT8</accession>
<evidence type="ECO:0000313" key="3">
    <source>
        <dbReference type="Proteomes" id="UP000253420"/>
    </source>
</evidence>
<keyword evidence="1" id="KW-0812">Transmembrane</keyword>